<name>A0AAE1A3C7_9GAST</name>
<organism evidence="1 2">
    <name type="scientific">Elysia crispata</name>
    <name type="common">lettuce slug</name>
    <dbReference type="NCBI Taxonomy" id="231223"/>
    <lineage>
        <taxon>Eukaryota</taxon>
        <taxon>Metazoa</taxon>
        <taxon>Spiralia</taxon>
        <taxon>Lophotrochozoa</taxon>
        <taxon>Mollusca</taxon>
        <taxon>Gastropoda</taxon>
        <taxon>Heterobranchia</taxon>
        <taxon>Euthyneura</taxon>
        <taxon>Panpulmonata</taxon>
        <taxon>Sacoglossa</taxon>
        <taxon>Placobranchoidea</taxon>
        <taxon>Plakobranchidae</taxon>
        <taxon>Elysia</taxon>
    </lineage>
</organism>
<protein>
    <submittedName>
        <fullName evidence="1">Uncharacterized protein</fullName>
    </submittedName>
</protein>
<comment type="caution">
    <text evidence="1">The sequence shown here is derived from an EMBL/GenBank/DDBJ whole genome shotgun (WGS) entry which is preliminary data.</text>
</comment>
<reference evidence="1" key="1">
    <citation type="journal article" date="2023" name="G3 (Bethesda)">
        <title>A reference genome for the long-term kleptoplast-retaining sea slug Elysia crispata morphotype clarki.</title>
        <authorList>
            <person name="Eastman K.E."/>
            <person name="Pendleton A.L."/>
            <person name="Shaikh M.A."/>
            <person name="Suttiyut T."/>
            <person name="Ogas R."/>
            <person name="Tomko P."/>
            <person name="Gavelis G."/>
            <person name="Widhalm J.R."/>
            <person name="Wisecaver J.H."/>
        </authorList>
    </citation>
    <scope>NUCLEOTIDE SEQUENCE</scope>
    <source>
        <strain evidence="1">ECLA1</strain>
    </source>
</reference>
<gene>
    <name evidence="1" type="ORF">RRG08_051646</name>
</gene>
<dbReference type="EMBL" id="JAWDGP010002758">
    <property type="protein sequence ID" value="KAK3780168.1"/>
    <property type="molecule type" value="Genomic_DNA"/>
</dbReference>
<keyword evidence="2" id="KW-1185">Reference proteome</keyword>
<proteinExistence type="predicted"/>
<evidence type="ECO:0000313" key="2">
    <source>
        <dbReference type="Proteomes" id="UP001283361"/>
    </source>
</evidence>
<accession>A0AAE1A3C7</accession>
<dbReference type="Proteomes" id="UP001283361">
    <property type="component" value="Unassembled WGS sequence"/>
</dbReference>
<sequence>MIGVLSGWSPTFRSRIYSMSCVGAATAPSQCSQSTMSYDCAACYARLRDRRVVCVCVTSASVIYLEIATTNGNTLDRVAYFLAARCSCLQDIHANTPEFKHTILQASDLKQFFDSAFPKFPTEKSTQKRL</sequence>
<evidence type="ECO:0000313" key="1">
    <source>
        <dbReference type="EMBL" id="KAK3780168.1"/>
    </source>
</evidence>
<dbReference type="AlphaFoldDB" id="A0AAE1A3C7"/>